<organism evidence="1 2">
    <name type="scientific">Nakamurella flava</name>
    <dbReference type="NCBI Taxonomy" id="2576308"/>
    <lineage>
        <taxon>Bacteria</taxon>
        <taxon>Bacillati</taxon>
        <taxon>Actinomycetota</taxon>
        <taxon>Actinomycetes</taxon>
        <taxon>Nakamurellales</taxon>
        <taxon>Nakamurellaceae</taxon>
        <taxon>Nakamurella</taxon>
    </lineage>
</organism>
<gene>
    <name evidence="1" type="ORF">FDO65_20805</name>
</gene>
<evidence type="ECO:0000313" key="2">
    <source>
        <dbReference type="Proteomes" id="UP000306985"/>
    </source>
</evidence>
<dbReference type="AlphaFoldDB" id="A0A4U6Q951"/>
<evidence type="ECO:0000313" key="1">
    <source>
        <dbReference type="EMBL" id="TKV56399.1"/>
    </source>
</evidence>
<reference evidence="1 2" key="1">
    <citation type="submission" date="2019-05" db="EMBL/GenBank/DDBJ databases">
        <title>Nakamurella sp. N5BH11, whole genome shotgun sequence.</title>
        <authorList>
            <person name="Tuo L."/>
        </authorList>
    </citation>
    <scope>NUCLEOTIDE SEQUENCE [LARGE SCALE GENOMIC DNA]</scope>
    <source>
        <strain evidence="1 2">N5BH11</strain>
    </source>
</reference>
<protein>
    <submittedName>
        <fullName evidence="1">Uncharacterized protein</fullName>
    </submittedName>
</protein>
<keyword evidence="2" id="KW-1185">Reference proteome</keyword>
<dbReference type="EMBL" id="SZZH01000007">
    <property type="protein sequence ID" value="TKV56399.1"/>
    <property type="molecule type" value="Genomic_DNA"/>
</dbReference>
<sequence>MTTTAAQGTTTGSTFRDRYRPEDEGLRFQELTYTGNFVGMEPVTDGIKGDKMMRARAKSKVLEKVTADDVRKDQFTIDELNDLNNYLAWNIWDVLVMRATEGVSGMIPRQEYEILAFMHEFYRWPEILRMTTREVGGAQGIMDIGATARREIGTKVNAVHDWAIGAVGFGMGRCGLLALEAIGPDDYISESNDILKFMQRVLWGKRQDGYLLNSQDRYRCKIHDDDFLATLTAQIEPLEAGGPEHAAFTQFNAAAELLSFLDHYDCRLGLGDTGPYELPDGNLLILRDLFVNEEVFHWSDVCDDAGLPHAYTLAIVLDPEKMSLAEIRVNDISTTFTRPKNYIDAIVGGAVFSREKWNTPMGQVANIPIKDLPGHLERVRTATLKLYSKTSRMCRRDLIWNGQYVYYVDMILPHLRLAGTYDKACRDYNLWEIDQRVANYYYDITKRGFAQETVPSKIFSGAGYLPFSDGADLGNSKGRWL</sequence>
<proteinExistence type="predicted"/>
<dbReference type="OrthoDB" id="3568381at2"/>
<dbReference type="Proteomes" id="UP000306985">
    <property type="component" value="Unassembled WGS sequence"/>
</dbReference>
<dbReference type="RefSeq" id="WP_137451668.1">
    <property type="nucleotide sequence ID" value="NZ_SZZH01000007.1"/>
</dbReference>
<accession>A0A4U6Q951</accession>
<comment type="caution">
    <text evidence="1">The sequence shown here is derived from an EMBL/GenBank/DDBJ whole genome shotgun (WGS) entry which is preliminary data.</text>
</comment>
<name>A0A4U6Q951_9ACTN</name>